<evidence type="ECO:0000259" key="2">
    <source>
        <dbReference type="Pfam" id="PF01757"/>
    </source>
</evidence>
<proteinExistence type="predicted"/>
<protein>
    <recommendedName>
        <fullName evidence="2">Acyltransferase 3 domain-containing protein</fullName>
    </recommendedName>
</protein>
<gene>
    <name evidence="3" type="ORF">N7458_001600</name>
</gene>
<name>A0AAD6CBG5_9EURO</name>
<feature type="domain" description="Acyltransferase 3" evidence="2">
    <location>
        <begin position="9"/>
        <end position="351"/>
    </location>
</feature>
<keyword evidence="1" id="KW-0812">Transmembrane</keyword>
<feature type="transmembrane region" description="Helical" evidence="1">
    <location>
        <begin position="246"/>
        <end position="264"/>
    </location>
</feature>
<keyword evidence="1" id="KW-0472">Membrane</keyword>
<dbReference type="RefSeq" id="XP_056769090.1">
    <property type="nucleotide sequence ID" value="XM_056904983.1"/>
</dbReference>
<dbReference type="GeneID" id="81595226"/>
<feature type="transmembrane region" description="Helical" evidence="1">
    <location>
        <begin position="376"/>
        <end position="397"/>
    </location>
</feature>
<dbReference type="PANTHER" id="PTHR23028:SF128">
    <property type="entry name" value="ACYLTRANSFERASE 3 DOMAIN-CONTAINING PROTEIN"/>
    <property type="match status" value="1"/>
</dbReference>
<feature type="transmembrane region" description="Helical" evidence="1">
    <location>
        <begin position="54"/>
        <end position="74"/>
    </location>
</feature>
<dbReference type="InterPro" id="IPR050879">
    <property type="entry name" value="Acyltransferase_3"/>
</dbReference>
<reference evidence="3" key="2">
    <citation type="journal article" date="2023" name="IMA Fungus">
        <title>Comparative genomic study of the Penicillium genus elucidates a diverse pangenome and 15 lateral gene transfer events.</title>
        <authorList>
            <person name="Petersen C."/>
            <person name="Sorensen T."/>
            <person name="Nielsen M.R."/>
            <person name="Sondergaard T.E."/>
            <person name="Sorensen J.L."/>
            <person name="Fitzpatrick D.A."/>
            <person name="Frisvad J.C."/>
            <person name="Nielsen K.L."/>
        </authorList>
    </citation>
    <scope>NUCLEOTIDE SEQUENCE</scope>
    <source>
        <strain evidence="3">IBT 16125</strain>
    </source>
</reference>
<sequence length="437" mass="48448">MSDMKRADNWVDGLRGIAALTVVTYHLCSCFANWLNSPAVEKNGPVSIFQYPFIRIIVGGRMAVALFFLITGYVNSFSTRKHIRNGDASFALLNLSKSTFIRTGRLVAPTNAALFVGWVVCQLHGYKLAAQTDSFWIRVGAVPPGPTFGGAVRGLLQNLTLFWHGGVGIYDHTYWTIPFFLKGSMLVYITLLGTTLTHPRYTKLIIIFLYLFAWSGGQALMELNVYAGMLLAELNADYGPRATSMLSRPISALMILVGLFLASFPEEHADWMPWSNFVNSVAGLLVPSGGEINRYVISVGTAFIAFGAFFSRDARHILSLPVMNFLGRISFPIYLIHNTLIRTILSWMIYRDSAVKEGLHPVDMQGKPKYLERGSAMAFVIAIPLFYGILIYTSYLWTIYVDPACGRAVSWLSKKAFGELDGSGLTKEEALKGILKT</sequence>
<feature type="transmembrane region" description="Helical" evidence="1">
    <location>
        <begin position="179"/>
        <end position="198"/>
    </location>
</feature>
<evidence type="ECO:0000256" key="1">
    <source>
        <dbReference type="SAM" id="Phobius"/>
    </source>
</evidence>
<feature type="transmembrane region" description="Helical" evidence="1">
    <location>
        <begin position="12"/>
        <end position="34"/>
    </location>
</feature>
<dbReference type="Pfam" id="PF01757">
    <property type="entry name" value="Acyl_transf_3"/>
    <property type="match status" value="1"/>
</dbReference>
<accession>A0AAD6CBG5</accession>
<keyword evidence="1" id="KW-1133">Transmembrane helix</keyword>
<dbReference type="AlphaFoldDB" id="A0AAD6CBG5"/>
<dbReference type="GO" id="GO:0016747">
    <property type="term" value="F:acyltransferase activity, transferring groups other than amino-acyl groups"/>
    <property type="evidence" value="ECO:0007669"/>
    <property type="project" value="InterPro"/>
</dbReference>
<organism evidence="3 4">
    <name type="scientific">Penicillium daleae</name>
    <dbReference type="NCBI Taxonomy" id="63821"/>
    <lineage>
        <taxon>Eukaryota</taxon>
        <taxon>Fungi</taxon>
        <taxon>Dikarya</taxon>
        <taxon>Ascomycota</taxon>
        <taxon>Pezizomycotina</taxon>
        <taxon>Eurotiomycetes</taxon>
        <taxon>Eurotiomycetidae</taxon>
        <taxon>Eurotiales</taxon>
        <taxon>Aspergillaceae</taxon>
        <taxon>Penicillium</taxon>
    </lineage>
</organism>
<dbReference type="InterPro" id="IPR002656">
    <property type="entry name" value="Acyl_transf_3_dom"/>
</dbReference>
<evidence type="ECO:0000313" key="4">
    <source>
        <dbReference type="Proteomes" id="UP001213681"/>
    </source>
</evidence>
<dbReference type="EMBL" id="JAPVEA010000002">
    <property type="protein sequence ID" value="KAJ5460048.1"/>
    <property type="molecule type" value="Genomic_DNA"/>
</dbReference>
<comment type="caution">
    <text evidence="3">The sequence shown here is derived from an EMBL/GenBank/DDBJ whole genome shotgun (WGS) entry which is preliminary data.</text>
</comment>
<keyword evidence="4" id="KW-1185">Reference proteome</keyword>
<feature type="transmembrane region" description="Helical" evidence="1">
    <location>
        <begin position="204"/>
        <end position="225"/>
    </location>
</feature>
<dbReference type="Proteomes" id="UP001213681">
    <property type="component" value="Unassembled WGS sequence"/>
</dbReference>
<dbReference type="PANTHER" id="PTHR23028">
    <property type="entry name" value="ACETYLTRANSFERASE"/>
    <property type="match status" value="1"/>
</dbReference>
<evidence type="ECO:0000313" key="3">
    <source>
        <dbReference type="EMBL" id="KAJ5460048.1"/>
    </source>
</evidence>
<reference evidence="3" key="1">
    <citation type="submission" date="2022-12" db="EMBL/GenBank/DDBJ databases">
        <authorList>
            <person name="Petersen C."/>
        </authorList>
    </citation>
    <scope>NUCLEOTIDE SEQUENCE</scope>
    <source>
        <strain evidence="3">IBT 16125</strain>
    </source>
</reference>